<protein>
    <submittedName>
        <fullName evidence="2">Phasin family protein</fullName>
    </submittedName>
</protein>
<organism evidence="2 3">
    <name type="scientific">Rhizobium lusitanum</name>
    <dbReference type="NCBI Taxonomy" id="293958"/>
    <lineage>
        <taxon>Bacteria</taxon>
        <taxon>Pseudomonadati</taxon>
        <taxon>Pseudomonadota</taxon>
        <taxon>Alphaproteobacteria</taxon>
        <taxon>Hyphomicrobiales</taxon>
        <taxon>Rhizobiaceae</taxon>
        <taxon>Rhizobium/Agrobacterium group</taxon>
        <taxon>Rhizobium</taxon>
    </lineage>
</organism>
<reference evidence="2 3" key="1">
    <citation type="submission" date="2016-08" db="EMBL/GenBank/DDBJ databases">
        <authorList>
            <person name="Seilhamer J.J."/>
        </authorList>
    </citation>
    <scope>NUCLEOTIDE SEQUENCE [LARGE SCALE GENOMIC DNA]</scope>
    <source>
        <strain evidence="2 3">P1-7</strain>
    </source>
</reference>
<evidence type="ECO:0000313" key="2">
    <source>
        <dbReference type="EMBL" id="SCB26481.1"/>
    </source>
</evidence>
<dbReference type="InterPro" id="IPR018968">
    <property type="entry name" value="Phasin"/>
</dbReference>
<sequence>MFNFDEANKKGKEAMDTALKSYSDVSKGFQAIAAETAEYSKKSFQDGVTHFETLAGVKSFEAAFELQSSYVKSAYENFVAEATKLGEMYADLAKNAYKPYEAPVAAATKAASKAAATATAA</sequence>
<name>A0A1C3VFH0_9HYPH</name>
<dbReference type="OrthoDB" id="7678100at2"/>
<dbReference type="EMBL" id="FMAF01000005">
    <property type="protein sequence ID" value="SCB26481.1"/>
    <property type="molecule type" value="Genomic_DNA"/>
</dbReference>
<evidence type="ECO:0000313" key="3">
    <source>
        <dbReference type="Proteomes" id="UP000199205"/>
    </source>
</evidence>
<proteinExistence type="predicted"/>
<evidence type="ECO:0000259" key="1">
    <source>
        <dbReference type="Pfam" id="PF09361"/>
    </source>
</evidence>
<accession>A0A1C3VFH0</accession>
<dbReference type="Pfam" id="PF09361">
    <property type="entry name" value="Phasin_2"/>
    <property type="match status" value="1"/>
</dbReference>
<dbReference type="RefSeq" id="WP_034505172.1">
    <property type="nucleotide sequence ID" value="NZ_FMAF01000005.1"/>
</dbReference>
<gene>
    <name evidence="2" type="ORF">GA0061101_105165</name>
</gene>
<feature type="domain" description="Phasin" evidence="1">
    <location>
        <begin position="7"/>
        <end position="102"/>
    </location>
</feature>
<dbReference type="Proteomes" id="UP000199205">
    <property type="component" value="Unassembled WGS sequence"/>
</dbReference>
<dbReference type="AlphaFoldDB" id="A0A1C3VFH0"/>